<sequence>MCNRYRTSFSVIDRGAAFEANRQVASHNLLSNLLGSLPLLPFSTAVTSPHTTKLSREPQPPSSPDGAQSIPSSDSPMEEISARRQCLRLGPRFSESSRTTSPSFTFISHTHNFMKPRSQIALVQSCVWWHQFGCHRWFSSVSKKPRGWKTAETAARSSQRMHWTASREKPSRRVGCLV</sequence>
<dbReference type="AlphaFoldDB" id="A0A2T4CBT0"/>
<accession>A0A2T4CBT0</accession>
<gene>
    <name evidence="2" type="ORF">M440DRAFT_225817</name>
</gene>
<evidence type="ECO:0000313" key="3">
    <source>
        <dbReference type="Proteomes" id="UP000240760"/>
    </source>
</evidence>
<proteinExistence type="predicted"/>
<reference evidence="2 3" key="1">
    <citation type="submission" date="2016-07" db="EMBL/GenBank/DDBJ databases">
        <title>Multiple horizontal gene transfer events from other fungi enriched the ability of initially mycotrophic Trichoderma (Ascomycota) to feed on dead plant biomass.</title>
        <authorList>
            <consortium name="DOE Joint Genome Institute"/>
            <person name="Aerts A."/>
            <person name="Atanasova L."/>
            <person name="Chenthamara K."/>
            <person name="Zhang J."/>
            <person name="Grujic M."/>
            <person name="Henrissat B."/>
            <person name="Kuo A."/>
            <person name="Salamov A."/>
            <person name="Lipzen A."/>
            <person name="Labutti K."/>
            <person name="Barry K."/>
            <person name="Miao Y."/>
            <person name="Rahimi M.J."/>
            <person name="Shen Q."/>
            <person name="Grigoriev I.V."/>
            <person name="Kubicek C.P."/>
            <person name="Druzhinina I.S."/>
        </authorList>
    </citation>
    <scope>NUCLEOTIDE SEQUENCE [LARGE SCALE GENOMIC DNA]</scope>
    <source>
        <strain evidence="2 3">ATCC 18648</strain>
    </source>
</reference>
<organism evidence="2 3">
    <name type="scientific">Trichoderma longibrachiatum ATCC 18648</name>
    <dbReference type="NCBI Taxonomy" id="983965"/>
    <lineage>
        <taxon>Eukaryota</taxon>
        <taxon>Fungi</taxon>
        <taxon>Dikarya</taxon>
        <taxon>Ascomycota</taxon>
        <taxon>Pezizomycotina</taxon>
        <taxon>Sordariomycetes</taxon>
        <taxon>Hypocreomycetidae</taxon>
        <taxon>Hypocreales</taxon>
        <taxon>Hypocreaceae</taxon>
        <taxon>Trichoderma</taxon>
    </lineage>
</organism>
<dbReference type="Proteomes" id="UP000240760">
    <property type="component" value="Unassembled WGS sequence"/>
</dbReference>
<name>A0A2T4CBT0_TRILO</name>
<dbReference type="EMBL" id="KZ679128">
    <property type="protein sequence ID" value="PTB78994.1"/>
    <property type="molecule type" value="Genomic_DNA"/>
</dbReference>
<evidence type="ECO:0000313" key="2">
    <source>
        <dbReference type="EMBL" id="PTB78994.1"/>
    </source>
</evidence>
<protein>
    <submittedName>
        <fullName evidence="2">Uncharacterized protein</fullName>
    </submittedName>
</protein>
<keyword evidence="3" id="KW-1185">Reference proteome</keyword>
<feature type="region of interest" description="Disordered" evidence="1">
    <location>
        <begin position="48"/>
        <end position="77"/>
    </location>
</feature>
<feature type="compositionally biased region" description="Polar residues" evidence="1">
    <location>
        <begin position="65"/>
        <end position="75"/>
    </location>
</feature>
<evidence type="ECO:0000256" key="1">
    <source>
        <dbReference type="SAM" id="MobiDB-lite"/>
    </source>
</evidence>